<reference evidence="1" key="1">
    <citation type="submission" date="2023-07" db="EMBL/GenBank/DDBJ databases">
        <title>Genomic Encyclopedia of Type Strains, Phase IV (KMG-IV): sequencing the most valuable type-strain genomes for metagenomic binning, comparative biology and taxonomic classification.</title>
        <authorList>
            <person name="Goeker M."/>
        </authorList>
    </citation>
    <scope>NUCLEOTIDE SEQUENCE</scope>
    <source>
        <strain evidence="1">DSM 19659</strain>
    </source>
</reference>
<evidence type="ECO:0000313" key="1">
    <source>
        <dbReference type="EMBL" id="MDQ0152059.1"/>
    </source>
</evidence>
<dbReference type="PANTHER" id="PTHR32022">
    <property type="entry name" value="D-GLUTAMATE CYCLASE, MITOCHONDRIAL"/>
    <property type="match status" value="1"/>
</dbReference>
<keyword evidence="2" id="KW-1185">Reference proteome</keyword>
<dbReference type="Proteomes" id="UP001241537">
    <property type="component" value="Unassembled WGS sequence"/>
</dbReference>
<gene>
    <name evidence="1" type="ORF">J2S20_000741</name>
</gene>
<organism evidence="1 2">
    <name type="scientific">Moryella indoligenes</name>
    <dbReference type="NCBI Taxonomy" id="371674"/>
    <lineage>
        <taxon>Bacteria</taxon>
        <taxon>Bacillati</taxon>
        <taxon>Bacillota</taxon>
        <taxon>Clostridia</taxon>
        <taxon>Lachnospirales</taxon>
        <taxon>Lachnospiraceae</taxon>
        <taxon>Moryella</taxon>
    </lineage>
</organism>
<comment type="caution">
    <text evidence="1">The sequence shown here is derived from an EMBL/GenBank/DDBJ whole genome shotgun (WGS) entry which is preliminary data.</text>
</comment>
<name>A0AAE3V9B6_9FIRM</name>
<protein>
    <submittedName>
        <fullName evidence="1">Uncharacterized protein YcsI (UPF0317 family)</fullName>
    </submittedName>
</protein>
<accession>A0AAE3V9B6</accession>
<dbReference type="SUPFAM" id="SSF160920">
    <property type="entry name" value="PSTPO5379-like"/>
    <property type="match status" value="1"/>
</dbReference>
<dbReference type="RefSeq" id="WP_330692739.1">
    <property type="nucleotide sequence ID" value="NZ_JAUSTO010000003.1"/>
</dbReference>
<dbReference type="AlphaFoldDB" id="A0AAE3V9B6"/>
<dbReference type="EMBL" id="JAUSTO010000003">
    <property type="protein sequence ID" value="MDQ0152059.1"/>
    <property type="molecule type" value="Genomic_DNA"/>
</dbReference>
<dbReference type="PANTHER" id="PTHR32022:SF10">
    <property type="entry name" value="D-GLUTAMATE CYCLASE, MITOCHONDRIAL"/>
    <property type="match status" value="1"/>
</dbReference>
<dbReference type="Gene3D" id="3.40.1640.10">
    <property type="entry name" value="PSTPO5379-like"/>
    <property type="match status" value="1"/>
</dbReference>
<proteinExistence type="predicted"/>
<dbReference type="InterPro" id="IPR038021">
    <property type="entry name" value="Putative_hydro-lyase"/>
</dbReference>
<evidence type="ECO:0000313" key="2">
    <source>
        <dbReference type="Proteomes" id="UP001241537"/>
    </source>
</evidence>
<sequence>MKFDITPYISMKPSDVRALIRSGKIDFPTAGMCQGYAQANLVILPPEYAADFETYTRYNPFPCPVLEIEAPHRHHPCARTYVYHRHPEC</sequence>